<gene>
    <name evidence="14" type="ORF">BN1723_016653</name>
</gene>
<evidence type="ECO:0000256" key="1">
    <source>
        <dbReference type="ARBA" id="ARBA00004448"/>
    </source>
</evidence>
<dbReference type="InterPro" id="IPR039786">
    <property type="entry name" value="EFR3"/>
</dbReference>
<feature type="region of interest" description="Disordered" evidence="13">
    <location>
        <begin position="211"/>
        <end position="249"/>
    </location>
</feature>
<evidence type="ECO:0000256" key="12">
    <source>
        <dbReference type="RuleBase" id="RU366042"/>
    </source>
</evidence>
<dbReference type="PANTHER" id="PTHR47766:SF1">
    <property type="entry name" value="PROTEIN EFR3"/>
    <property type="match status" value="1"/>
</dbReference>
<dbReference type="CDD" id="cd12823">
    <property type="entry name" value="Mrs2_Mfm1p-like"/>
    <property type="match status" value="1"/>
</dbReference>
<evidence type="ECO:0000256" key="13">
    <source>
        <dbReference type="SAM" id="MobiDB-lite"/>
    </source>
</evidence>
<evidence type="ECO:0000256" key="7">
    <source>
        <dbReference type="ARBA" id="ARBA00022946"/>
    </source>
</evidence>
<protein>
    <recommendedName>
        <fullName evidence="12">Magnesium transporter</fullName>
    </recommendedName>
</protein>
<keyword evidence="11" id="KW-0472">Membrane</keyword>
<evidence type="ECO:0000313" key="15">
    <source>
        <dbReference type="Proteomes" id="UP000045706"/>
    </source>
</evidence>
<feature type="non-terminal residue" evidence="14">
    <location>
        <position position="461"/>
    </location>
</feature>
<name>A0A0G4NIA2_VERLO</name>
<comment type="subcellular location">
    <subcellularLocation>
        <location evidence="1 12">Mitochondrion inner membrane</location>
        <topology evidence="1 12">Multi-pass membrane protein</topology>
    </subcellularLocation>
</comment>
<evidence type="ECO:0000256" key="3">
    <source>
        <dbReference type="ARBA" id="ARBA00022448"/>
    </source>
</evidence>
<dbReference type="GO" id="GO:0015095">
    <property type="term" value="F:magnesium ion transmembrane transporter activity"/>
    <property type="evidence" value="ECO:0007669"/>
    <property type="project" value="UniProtKB-ARBA"/>
</dbReference>
<keyword evidence="9 12" id="KW-0406">Ion transport</keyword>
<dbReference type="InterPro" id="IPR039204">
    <property type="entry name" value="MRS2-like"/>
</dbReference>
<feature type="region of interest" description="Disordered" evidence="13">
    <location>
        <begin position="35"/>
        <end position="58"/>
    </location>
</feature>
<evidence type="ECO:0000256" key="4">
    <source>
        <dbReference type="ARBA" id="ARBA00022692"/>
    </source>
</evidence>
<dbReference type="Proteomes" id="UP000045706">
    <property type="component" value="Unassembled WGS sequence"/>
</dbReference>
<dbReference type="Gene3D" id="1.20.58.340">
    <property type="entry name" value="Magnesium transport protein CorA, transmembrane region"/>
    <property type="match status" value="1"/>
</dbReference>
<keyword evidence="10" id="KW-0496">Mitochondrion</keyword>
<evidence type="ECO:0000256" key="8">
    <source>
        <dbReference type="ARBA" id="ARBA00022989"/>
    </source>
</evidence>
<organism evidence="14 15">
    <name type="scientific">Verticillium longisporum</name>
    <name type="common">Verticillium dahliae var. longisporum</name>
    <dbReference type="NCBI Taxonomy" id="100787"/>
    <lineage>
        <taxon>Eukaryota</taxon>
        <taxon>Fungi</taxon>
        <taxon>Dikarya</taxon>
        <taxon>Ascomycota</taxon>
        <taxon>Pezizomycotina</taxon>
        <taxon>Sordariomycetes</taxon>
        <taxon>Hypocreomycetidae</taxon>
        <taxon>Glomerellales</taxon>
        <taxon>Plectosphaerellaceae</taxon>
        <taxon>Verticillium</taxon>
    </lineage>
</organism>
<reference evidence="15" key="1">
    <citation type="submission" date="2015-05" db="EMBL/GenBank/DDBJ databases">
        <authorList>
            <person name="Fogelqvist Johan"/>
        </authorList>
    </citation>
    <scope>NUCLEOTIDE SEQUENCE [LARGE SCALE GENOMIC DNA]</scope>
</reference>
<dbReference type="GO" id="GO:0005743">
    <property type="term" value="C:mitochondrial inner membrane"/>
    <property type="evidence" value="ECO:0007669"/>
    <property type="project" value="UniProtKB-SubCell"/>
</dbReference>
<dbReference type="GO" id="GO:0045016">
    <property type="term" value="P:mitochondrial magnesium ion transmembrane transport"/>
    <property type="evidence" value="ECO:0007669"/>
    <property type="project" value="UniProtKB-ARBA"/>
</dbReference>
<dbReference type="PANTHER" id="PTHR47766">
    <property type="entry name" value="PROTEIN EFR3"/>
    <property type="match status" value="1"/>
</dbReference>
<dbReference type="GO" id="GO:0005886">
    <property type="term" value="C:plasma membrane"/>
    <property type="evidence" value="ECO:0007669"/>
    <property type="project" value="TreeGrafter"/>
</dbReference>
<keyword evidence="5 12" id="KW-0999">Mitochondrion inner membrane</keyword>
<dbReference type="GO" id="GO:0072659">
    <property type="term" value="P:protein localization to plasma membrane"/>
    <property type="evidence" value="ECO:0007669"/>
    <property type="project" value="InterPro"/>
</dbReference>
<keyword evidence="7" id="KW-0809">Transit peptide</keyword>
<evidence type="ECO:0000313" key="14">
    <source>
        <dbReference type="EMBL" id="CRK46227.1"/>
    </source>
</evidence>
<evidence type="ECO:0000256" key="2">
    <source>
        <dbReference type="ARBA" id="ARBA00009765"/>
    </source>
</evidence>
<evidence type="ECO:0000256" key="11">
    <source>
        <dbReference type="ARBA" id="ARBA00023136"/>
    </source>
</evidence>
<sequence length="461" mass="51679">MISSLLQSDINLIGLSVMDVLIGFIRHMERLMHLPGPSGLPRTDSEREEQPQAGGDTTEQRMQLLERIQQCIGGLATHVYYADQISDMISAILLRLRPSRSTSTNSSPPGEKADLTGNEDAASSHTQLESFLSLSVGKTAALKAIKSILLVANPQTKITGNFNLSRTRVPIHVWEGTQWLLRDLDGHVRKAYVDVLATWLERETTLSDLKARDENLRPHNRSTVRNGRELQPGGTAQRASSTASHREKPLKHHRSHFLQLLHLAIYDNALQFIDLESDIVLIKKDRVLLFDIYGSKTSYPQSAFMYDLQGKLKQKIPQGGGGVGAAAGLPYEFRALEAVLTSVTSELEADFEAVRDPVIRILSELEDDIDRHKLRVLLILSKRVSTFEQKAKLVRDAIEELLEADDDLAAMYLTEKAHDLYRGEDDHTEVELLLESYNKLCDEIVQEAQNLVSSIRNTEEM</sequence>
<evidence type="ECO:0000256" key="6">
    <source>
        <dbReference type="ARBA" id="ARBA00022842"/>
    </source>
</evidence>
<keyword evidence="6 12" id="KW-0460">Magnesium</keyword>
<feature type="compositionally biased region" description="Low complexity" evidence="13">
    <location>
        <begin position="100"/>
        <end position="109"/>
    </location>
</feature>
<dbReference type="EMBL" id="CVQI01035418">
    <property type="protein sequence ID" value="CRK46227.1"/>
    <property type="molecule type" value="Genomic_DNA"/>
</dbReference>
<evidence type="ECO:0000256" key="10">
    <source>
        <dbReference type="ARBA" id="ARBA00023128"/>
    </source>
</evidence>
<comment type="similarity">
    <text evidence="2 12">Belongs to the CorA metal ion transporter (MIT) (TC 1.A.35) family.</text>
</comment>
<keyword evidence="4" id="KW-0812">Transmembrane</keyword>
<dbReference type="FunFam" id="1.20.58.340:FF:000005">
    <property type="entry name" value="Inner membrane magnesium transporter MRS2"/>
    <property type="match status" value="1"/>
</dbReference>
<accession>A0A0G4NIA2</accession>
<evidence type="ECO:0000256" key="9">
    <source>
        <dbReference type="ARBA" id="ARBA00023065"/>
    </source>
</evidence>
<feature type="region of interest" description="Disordered" evidence="13">
    <location>
        <begin position="100"/>
        <end position="122"/>
    </location>
</feature>
<dbReference type="AlphaFoldDB" id="A0A0G4NIA2"/>
<evidence type="ECO:0000256" key="5">
    <source>
        <dbReference type="ARBA" id="ARBA00022792"/>
    </source>
</evidence>
<keyword evidence="3 12" id="KW-0813">Transport</keyword>
<proteinExistence type="inferred from homology"/>
<dbReference type="Pfam" id="PF22099">
    <property type="entry name" value="MRS2-like"/>
    <property type="match status" value="1"/>
</dbReference>
<keyword evidence="8" id="KW-1133">Transmembrane helix</keyword>